<dbReference type="InterPro" id="IPR051827">
    <property type="entry name" value="Cas4_exonuclease"/>
</dbReference>
<name>A0A0K1ECB7_CHOCO</name>
<dbReference type="RefSeq" id="WP_050430727.1">
    <property type="nucleotide sequence ID" value="NZ_CP012159.1"/>
</dbReference>
<evidence type="ECO:0000259" key="14">
    <source>
        <dbReference type="Pfam" id="PF01930"/>
    </source>
</evidence>
<evidence type="ECO:0000256" key="8">
    <source>
        <dbReference type="ARBA" id="ARBA00022839"/>
    </source>
</evidence>
<evidence type="ECO:0000256" key="5">
    <source>
        <dbReference type="ARBA" id="ARBA00022722"/>
    </source>
</evidence>
<dbReference type="NCBIfam" id="TIGR00372">
    <property type="entry name" value="cas4"/>
    <property type="match status" value="1"/>
</dbReference>
<gene>
    <name evidence="15" type="ORF">CMC5_026610</name>
</gene>
<dbReference type="GO" id="GO:0051607">
    <property type="term" value="P:defense response to virus"/>
    <property type="evidence" value="ECO:0007669"/>
    <property type="project" value="UniProtKB-KW"/>
</dbReference>
<evidence type="ECO:0000313" key="16">
    <source>
        <dbReference type="Proteomes" id="UP000067626"/>
    </source>
</evidence>
<comment type="function">
    <text evidence="13">CRISPR (clustered regularly interspaced short palindromic repeat) is an adaptive immune system that provides protection against mobile genetic elements (viruses, transposable elements and conjugative plasmids). CRISPR clusters contain sequences complementary to antecedent mobile elements and target invading nucleic acids. CRISPR clusters are transcribed and processed into CRISPR RNA (crRNA).</text>
</comment>
<keyword evidence="11 13" id="KW-0051">Antiviral defense</keyword>
<evidence type="ECO:0000256" key="6">
    <source>
        <dbReference type="ARBA" id="ARBA00022723"/>
    </source>
</evidence>
<organism evidence="15 16">
    <name type="scientific">Chondromyces crocatus</name>
    <dbReference type="NCBI Taxonomy" id="52"/>
    <lineage>
        <taxon>Bacteria</taxon>
        <taxon>Pseudomonadati</taxon>
        <taxon>Myxococcota</taxon>
        <taxon>Polyangia</taxon>
        <taxon>Polyangiales</taxon>
        <taxon>Polyangiaceae</taxon>
        <taxon>Chondromyces</taxon>
    </lineage>
</organism>
<dbReference type="KEGG" id="ccro:CMC5_026610"/>
<evidence type="ECO:0000313" key="15">
    <source>
        <dbReference type="EMBL" id="AKT38515.1"/>
    </source>
</evidence>
<keyword evidence="7 13" id="KW-0378">Hydrolase</keyword>
<evidence type="ECO:0000256" key="2">
    <source>
        <dbReference type="ARBA" id="ARBA00009189"/>
    </source>
</evidence>
<feature type="domain" description="DUF83" evidence="14">
    <location>
        <begin position="6"/>
        <end position="194"/>
    </location>
</feature>
<evidence type="ECO:0000256" key="12">
    <source>
        <dbReference type="ARBA" id="ARBA00023211"/>
    </source>
</evidence>
<comment type="cofactor">
    <cofactor evidence="1">
        <name>[4Fe-4S] cluster</name>
        <dbReference type="ChEBI" id="CHEBI:49883"/>
    </cofactor>
</comment>
<dbReference type="InterPro" id="IPR011604">
    <property type="entry name" value="PDDEXK-like_dom_sf"/>
</dbReference>
<comment type="cofactor">
    <cofactor evidence="13">
        <name>Mg(2+)</name>
        <dbReference type="ChEBI" id="CHEBI:18420"/>
    </cofactor>
    <cofactor evidence="13">
        <name>Mn(2+)</name>
        <dbReference type="ChEBI" id="CHEBI:29035"/>
    </cofactor>
    <text evidence="13">Mg(2+) or Mn(2+) required for ssDNA cleavage activity.</text>
</comment>
<proteinExistence type="inferred from homology"/>
<dbReference type="Pfam" id="PF01930">
    <property type="entry name" value="Cas_Cas4"/>
    <property type="match status" value="1"/>
</dbReference>
<dbReference type="Gene3D" id="3.90.320.10">
    <property type="match status" value="1"/>
</dbReference>
<evidence type="ECO:0000256" key="7">
    <source>
        <dbReference type="ARBA" id="ARBA00022801"/>
    </source>
</evidence>
<dbReference type="EMBL" id="CP012159">
    <property type="protein sequence ID" value="AKT38515.1"/>
    <property type="molecule type" value="Genomic_DNA"/>
</dbReference>
<keyword evidence="10 13" id="KW-0411">Iron-sulfur</keyword>
<dbReference type="GO" id="GO:0046872">
    <property type="term" value="F:metal ion binding"/>
    <property type="evidence" value="ECO:0007669"/>
    <property type="project" value="UniProtKB-KW"/>
</dbReference>
<dbReference type="PANTHER" id="PTHR36531">
    <property type="entry name" value="CRISPR-ASSOCIATED EXONUCLEASE CAS4"/>
    <property type="match status" value="1"/>
</dbReference>
<evidence type="ECO:0000256" key="3">
    <source>
        <dbReference type="ARBA" id="ARBA00012768"/>
    </source>
</evidence>
<reference evidence="15 16" key="1">
    <citation type="submission" date="2015-07" db="EMBL/GenBank/DDBJ databases">
        <title>Genome analysis of myxobacterium Chondromyces crocatus Cm c5 reveals a high potential for natural compound synthesis and the genetic basis for the loss of fruiting body formation.</title>
        <authorList>
            <person name="Zaburannyi N."/>
            <person name="Bunk B."/>
            <person name="Maier J."/>
            <person name="Overmann J."/>
            <person name="Mueller R."/>
        </authorList>
    </citation>
    <scope>NUCLEOTIDE SEQUENCE [LARGE SCALE GENOMIC DNA]</scope>
    <source>
        <strain evidence="15 16">Cm c5</strain>
    </source>
</reference>
<comment type="similarity">
    <text evidence="2 13">Belongs to the CRISPR-associated exonuclease Cas4 family.</text>
</comment>
<keyword evidence="5 13" id="KW-0540">Nuclease</keyword>
<dbReference type="PANTHER" id="PTHR36531:SF6">
    <property type="entry name" value="DNA REPLICATION ATP-DEPENDENT HELICASE_NUCLEASE DNA2"/>
    <property type="match status" value="1"/>
</dbReference>
<evidence type="ECO:0000256" key="1">
    <source>
        <dbReference type="ARBA" id="ARBA00001966"/>
    </source>
</evidence>
<dbReference type="GO" id="GO:0051536">
    <property type="term" value="F:iron-sulfur cluster binding"/>
    <property type="evidence" value="ECO:0007669"/>
    <property type="project" value="UniProtKB-KW"/>
</dbReference>
<evidence type="ECO:0000256" key="4">
    <source>
        <dbReference type="ARBA" id="ARBA00020049"/>
    </source>
</evidence>
<dbReference type="InterPro" id="IPR013343">
    <property type="entry name" value="CRISPR-assoc_prot_Cas4"/>
</dbReference>
<dbReference type="Proteomes" id="UP000067626">
    <property type="component" value="Chromosome"/>
</dbReference>
<sequence length="198" mass="22332">MISLRVSELRQYSFCPRVVWYRQVLGQPGRETGKMAQGRDAEAALQKLEVRRRLHRYGLEEASRRFDVPLQSEVHGLHGICDLVLELPGASPEAPRRAYPVEVKTTRGGVGRHHVVQLAAYALMLEASGVSPVERGYVLLLPADRVVEVPLGERERALVLRTAEAIRTMISCQRFPRATRYESFCPDCEFVNFCGDVL</sequence>
<keyword evidence="12 13" id="KW-0464">Manganese</keyword>
<keyword evidence="8 13" id="KW-0269">Exonuclease</keyword>
<protein>
    <recommendedName>
        <fullName evidence="4 13">CRISPR-associated exonuclease Cas4</fullName>
        <ecNumber evidence="3 13">3.1.12.1</ecNumber>
    </recommendedName>
</protein>
<dbReference type="OrthoDB" id="9781776at2"/>
<dbReference type="EC" id="3.1.12.1" evidence="3 13"/>
<dbReference type="STRING" id="52.CMC5_026610"/>
<comment type="cofactor">
    <cofactor evidence="13">
        <name>iron-sulfur cluster</name>
        <dbReference type="ChEBI" id="CHEBI:30408"/>
    </cofactor>
</comment>
<keyword evidence="6 13" id="KW-0479">Metal-binding</keyword>
<evidence type="ECO:0000256" key="11">
    <source>
        <dbReference type="ARBA" id="ARBA00023118"/>
    </source>
</evidence>
<dbReference type="InterPro" id="IPR022765">
    <property type="entry name" value="Dna2/Cas4_DUF83"/>
</dbReference>
<dbReference type="AlphaFoldDB" id="A0A0K1ECB7"/>
<evidence type="ECO:0000256" key="9">
    <source>
        <dbReference type="ARBA" id="ARBA00023004"/>
    </source>
</evidence>
<dbReference type="GO" id="GO:0004527">
    <property type="term" value="F:exonuclease activity"/>
    <property type="evidence" value="ECO:0007669"/>
    <property type="project" value="UniProtKB-KW"/>
</dbReference>
<keyword evidence="9 13" id="KW-0408">Iron</keyword>
<accession>A0A0K1ECB7</accession>
<evidence type="ECO:0000256" key="10">
    <source>
        <dbReference type="ARBA" id="ARBA00023014"/>
    </source>
</evidence>
<evidence type="ECO:0000256" key="13">
    <source>
        <dbReference type="RuleBase" id="RU365022"/>
    </source>
</evidence>
<keyword evidence="16" id="KW-1185">Reference proteome</keyword>